<sequence>MNRSDYKVFTAVLLICVSFALIPDLRKLFAYGNMNHAYLMSFIKFAVLATFGECLALRIVEGVYWKPGFGLIPKMVVWGFLGIGIKTAFSIFAAGTPATLASFGLPVSDGTNFFTKVLPAFGISTFMNCIFAPVFMTLHRITDGHIHENGGSIKAFHTPINMAKQLRAIDWDIMWNFVFKKTIPLFWIPAHTITFMLPADFRILFAALLGVALGVILALAKHKS</sequence>
<dbReference type="EMBL" id="FO203522">
    <property type="protein sequence ID" value="CCO25133.1"/>
    <property type="molecule type" value="Genomic_DNA"/>
</dbReference>
<gene>
    <name evidence="2" type="ORF">DESAM_22866</name>
</gene>
<feature type="transmembrane region" description="Helical" evidence="1">
    <location>
        <begin position="37"/>
        <end position="60"/>
    </location>
</feature>
<keyword evidence="1" id="KW-0812">Transmembrane</keyword>
<feature type="transmembrane region" description="Helical" evidence="1">
    <location>
        <begin position="117"/>
        <end position="136"/>
    </location>
</feature>
<protein>
    <recommendedName>
        <fullName evidence="4">Mpv17 / PMP22 family protein</fullName>
    </recommendedName>
</protein>
<keyword evidence="1" id="KW-0472">Membrane</keyword>
<feature type="transmembrane region" description="Helical" evidence="1">
    <location>
        <begin position="6"/>
        <end position="25"/>
    </location>
</feature>
<name>L0REB1_9BACT</name>
<dbReference type="HOGENOM" id="CLU_107962_0_0_7"/>
<dbReference type="eggNOG" id="ENOG502Z95P">
    <property type="taxonomic scope" value="Bacteria"/>
</dbReference>
<organism evidence="2 3">
    <name type="scientific">Maridesulfovibrio hydrothermalis AM13 = DSM 14728</name>
    <dbReference type="NCBI Taxonomy" id="1121451"/>
    <lineage>
        <taxon>Bacteria</taxon>
        <taxon>Pseudomonadati</taxon>
        <taxon>Thermodesulfobacteriota</taxon>
        <taxon>Desulfovibrionia</taxon>
        <taxon>Desulfovibrionales</taxon>
        <taxon>Desulfovibrionaceae</taxon>
        <taxon>Maridesulfovibrio</taxon>
    </lineage>
</organism>
<dbReference type="STRING" id="1121451.DESAM_22866"/>
<evidence type="ECO:0000256" key="1">
    <source>
        <dbReference type="SAM" id="Phobius"/>
    </source>
</evidence>
<accession>L0REB1</accession>
<dbReference type="AlphaFoldDB" id="L0REB1"/>
<reference evidence="2 3" key="1">
    <citation type="submission" date="2012-10" db="EMBL/GenBank/DDBJ databases">
        <authorList>
            <person name="Genoscope - CEA"/>
        </authorList>
    </citation>
    <scope>NUCLEOTIDE SEQUENCE [LARGE SCALE GENOMIC DNA]</scope>
    <source>
        <strain evidence="3">AM13 / DSM 14728</strain>
    </source>
</reference>
<dbReference type="RefSeq" id="WP_015337731.1">
    <property type="nucleotide sequence ID" value="NC_020055.1"/>
</dbReference>
<evidence type="ECO:0000313" key="2">
    <source>
        <dbReference type="EMBL" id="CCO25133.1"/>
    </source>
</evidence>
<feature type="transmembrane region" description="Helical" evidence="1">
    <location>
        <begin position="201"/>
        <end position="220"/>
    </location>
</feature>
<dbReference type="Proteomes" id="UP000010808">
    <property type="component" value="Chromosome"/>
</dbReference>
<dbReference type="PATRIC" id="fig|1121451.3.peg.3074"/>
<dbReference type="OrthoDB" id="1115879at2"/>
<feature type="transmembrane region" description="Helical" evidence="1">
    <location>
        <begin position="80"/>
        <end position="105"/>
    </location>
</feature>
<evidence type="ECO:0008006" key="4">
    <source>
        <dbReference type="Google" id="ProtNLM"/>
    </source>
</evidence>
<proteinExistence type="predicted"/>
<evidence type="ECO:0000313" key="3">
    <source>
        <dbReference type="Proteomes" id="UP000010808"/>
    </source>
</evidence>
<dbReference type="KEGG" id="dhy:DESAM_22866"/>
<keyword evidence="3" id="KW-1185">Reference proteome</keyword>
<keyword evidence="1" id="KW-1133">Transmembrane helix</keyword>